<dbReference type="AlphaFoldDB" id="A0A9X6MT95"/>
<dbReference type="GO" id="GO:0016740">
    <property type="term" value="F:transferase activity"/>
    <property type="evidence" value="ECO:0007669"/>
    <property type="project" value="UniProtKB-KW"/>
</dbReference>
<dbReference type="PANTHER" id="PTHR41244:SF1">
    <property type="entry name" value="GLYCOSYLTRANSFERASE"/>
    <property type="match status" value="1"/>
</dbReference>
<protein>
    <submittedName>
        <fullName evidence="1">Glycosyl transferase</fullName>
    </submittedName>
</protein>
<dbReference type="Gene3D" id="3.20.20.80">
    <property type="entry name" value="Glycosidases"/>
    <property type="match status" value="1"/>
</dbReference>
<proteinExistence type="predicted"/>
<dbReference type="EMBL" id="MOOV01000271">
    <property type="protein sequence ID" value="OUB85339.1"/>
    <property type="molecule type" value="Genomic_DNA"/>
</dbReference>
<keyword evidence="1" id="KW-0808">Transferase</keyword>
<dbReference type="CDD" id="cd11579">
    <property type="entry name" value="Glyco_tran_WbsX"/>
    <property type="match status" value="1"/>
</dbReference>
<dbReference type="RefSeq" id="WP_088070601.1">
    <property type="nucleotide sequence ID" value="NZ_MOOV01000271.1"/>
</dbReference>
<dbReference type="PANTHER" id="PTHR41244">
    <property type="entry name" value="RHAMNAN SYNTHESIS F"/>
    <property type="match status" value="1"/>
</dbReference>
<organism evidence="1 2">
    <name type="scientific">Bacillus thuringiensis subsp. medellin</name>
    <dbReference type="NCBI Taxonomy" id="79672"/>
    <lineage>
        <taxon>Bacteria</taxon>
        <taxon>Bacillati</taxon>
        <taxon>Bacillota</taxon>
        <taxon>Bacilli</taxon>
        <taxon>Bacillales</taxon>
        <taxon>Bacillaceae</taxon>
        <taxon>Bacillus</taxon>
        <taxon>Bacillus cereus group</taxon>
    </lineage>
</organism>
<dbReference type="Proteomes" id="UP000195160">
    <property type="component" value="Unassembled WGS sequence"/>
</dbReference>
<evidence type="ECO:0000313" key="1">
    <source>
        <dbReference type="EMBL" id="OUB85339.1"/>
    </source>
</evidence>
<sequence>MKTIAFYLPQFHEIPENDLWWGKGFTEWTNVKKAKPRFLGHYQPRAPLRDYYYNLLNLDVHKWQINLAKQYGLDGFCYYHYWFKGKKLLEKPIELRNQCKEIDFPYCLCWANESWTRSWDGKDQEVLMRQEYGDESDWKEHFNYLLPFFKNKNYLNIKDKPIFVIYRPASIPNLNKMLSLWNEWAQSEGLLGIHFVEMLTIFEDKSDFLFDAAIEFEPMYTLKKLIGNTTSLHQEKKDFHLSYDFVWKRILNRQIKERENIYKGAFVDWDNSPRKKESALIMKGANPDKFKKYLLQHSKDTDFLFINAWNEWAEGTYLEPDEKYGYKYLEALMEIKEESLLINCNSKKKGETL</sequence>
<accession>A0A9X6MT95</accession>
<reference evidence="1 2" key="1">
    <citation type="submission" date="2016-10" db="EMBL/GenBank/DDBJ databases">
        <title>Comparative genomics of Bacillus thuringiensis reveals a path to pathogens against multiple invertebrate hosts.</title>
        <authorList>
            <person name="Zheng J."/>
            <person name="Gao Q."/>
            <person name="Liu H."/>
            <person name="Peng D."/>
            <person name="Ruan L."/>
            <person name="Sun M."/>
        </authorList>
    </citation>
    <scope>NUCLEOTIDE SEQUENCE [LARGE SCALE GENOMIC DNA]</scope>
    <source>
        <strain evidence="1">T30001</strain>
    </source>
</reference>
<dbReference type="InterPro" id="IPR032719">
    <property type="entry name" value="WbsX"/>
</dbReference>
<name>A0A9X6MT95_BACTV</name>
<gene>
    <name evidence="1" type="ORF">BK784_33815</name>
</gene>
<comment type="caution">
    <text evidence="1">The sequence shown here is derived from an EMBL/GenBank/DDBJ whole genome shotgun (WGS) entry which is preliminary data.</text>
</comment>
<evidence type="ECO:0000313" key="2">
    <source>
        <dbReference type="Proteomes" id="UP000195160"/>
    </source>
</evidence>
<dbReference type="Pfam" id="PF14307">
    <property type="entry name" value="Glyco_tran_WbsX"/>
    <property type="match status" value="1"/>
</dbReference>